<evidence type="ECO:0000313" key="2">
    <source>
        <dbReference type="EMBL" id="CAD7011750.1"/>
    </source>
</evidence>
<evidence type="ECO:0000256" key="1">
    <source>
        <dbReference type="SAM" id="Phobius"/>
    </source>
</evidence>
<keyword evidence="3" id="KW-1185">Reference proteome</keyword>
<dbReference type="Proteomes" id="UP000606786">
    <property type="component" value="Unassembled WGS sequence"/>
</dbReference>
<organism evidence="2 3">
    <name type="scientific">Ceratitis capitata</name>
    <name type="common">Mediterranean fruit fly</name>
    <name type="synonym">Tephritis capitata</name>
    <dbReference type="NCBI Taxonomy" id="7213"/>
    <lineage>
        <taxon>Eukaryota</taxon>
        <taxon>Metazoa</taxon>
        <taxon>Ecdysozoa</taxon>
        <taxon>Arthropoda</taxon>
        <taxon>Hexapoda</taxon>
        <taxon>Insecta</taxon>
        <taxon>Pterygota</taxon>
        <taxon>Neoptera</taxon>
        <taxon>Endopterygota</taxon>
        <taxon>Diptera</taxon>
        <taxon>Brachycera</taxon>
        <taxon>Muscomorpha</taxon>
        <taxon>Tephritoidea</taxon>
        <taxon>Tephritidae</taxon>
        <taxon>Ceratitis</taxon>
        <taxon>Ceratitis</taxon>
    </lineage>
</organism>
<proteinExistence type="predicted"/>
<feature type="transmembrane region" description="Helical" evidence="1">
    <location>
        <begin position="49"/>
        <end position="69"/>
    </location>
</feature>
<gene>
    <name evidence="2" type="ORF">CCAP1982_LOCUS19862</name>
</gene>
<keyword evidence="1" id="KW-0472">Membrane</keyword>
<protein>
    <submittedName>
        <fullName evidence="2">(Mediterranean fruit fly) hypothetical protein</fullName>
    </submittedName>
</protein>
<accession>A0A811V8T8</accession>
<reference evidence="2" key="1">
    <citation type="submission" date="2020-11" db="EMBL/GenBank/DDBJ databases">
        <authorList>
            <person name="Whitehead M."/>
        </authorList>
    </citation>
    <scope>NUCLEOTIDE SEQUENCE</scope>
    <source>
        <strain evidence="2">EGII</strain>
    </source>
</reference>
<name>A0A811V8T8_CERCA</name>
<keyword evidence="1" id="KW-0812">Transmembrane</keyword>
<keyword evidence="1" id="KW-1133">Transmembrane helix</keyword>
<dbReference type="EMBL" id="CAJHJT010000056">
    <property type="protein sequence ID" value="CAD7011750.1"/>
    <property type="molecule type" value="Genomic_DNA"/>
</dbReference>
<evidence type="ECO:0000313" key="3">
    <source>
        <dbReference type="Proteomes" id="UP000606786"/>
    </source>
</evidence>
<dbReference type="AlphaFoldDB" id="A0A811V8T8"/>
<comment type="caution">
    <text evidence="2">The sequence shown here is derived from an EMBL/GenBank/DDBJ whole genome shotgun (WGS) entry which is preliminary data.</text>
</comment>
<sequence length="101" mass="11922">MCIVFKYICKWYACKRCLLLRLHQLRCIDWRLFVRPVFLGRNIYQVAPAVYLTTHVCFCCGFFFLRFCYFSSSTLSGRICASLSRHLSLLLCCCGEIVWNL</sequence>